<sequence>MKDPATLSFWRRLGRSFRHEVDEDDGHGRGSSLFRSFRRHPESRRSFLGLFKRKDTEYDATIDGATHSTRKSLLERWLRDDDPWRRRSSLVESEKPSRASRYSAVKVVSCNEQPVMDDDDDDDDATTQASDESPVTSPKHGAPSNTAMPFKPTSYSYSYAFANAATSAFNSEYAAPLRLTAVPVSIPPIFRKRDRFYVGGKNIPFTRQNHLDRLLKHKRKSMDVVYEDCLYLDFALDHTMKNLVDYSRLLQPQRALAQAFLHAS</sequence>
<dbReference type="GeneID" id="19955894"/>
<evidence type="ECO:0000313" key="2">
    <source>
        <dbReference type="EMBL" id="EQC27053.1"/>
    </source>
</evidence>
<dbReference type="EMBL" id="JH767216">
    <property type="protein sequence ID" value="EQC27053.1"/>
    <property type="molecule type" value="Genomic_DNA"/>
</dbReference>
<dbReference type="VEuPathDB" id="FungiDB:SDRG_15167"/>
<dbReference type="RefSeq" id="XP_008619553.1">
    <property type="nucleotide sequence ID" value="XM_008621331.1"/>
</dbReference>
<organism evidence="2 3">
    <name type="scientific">Saprolegnia diclina (strain VS20)</name>
    <dbReference type="NCBI Taxonomy" id="1156394"/>
    <lineage>
        <taxon>Eukaryota</taxon>
        <taxon>Sar</taxon>
        <taxon>Stramenopiles</taxon>
        <taxon>Oomycota</taxon>
        <taxon>Saprolegniomycetes</taxon>
        <taxon>Saprolegniales</taxon>
        <taxon>Saprolegniaceae</taxon>
        <taxon>Saprolegnia</taxon>
    </lineage>
</organism>
<feature type="region of interest" description="Disordered" evidence="1">
    <location>
        <begin position="110"/>
        <end position="147"/>
    </location>
</feature>
<keyword evidence="3" id="KW-1185">Reference proteome</keyword>
<reference evidence="2 3" key="1">
    <citation type="submission" date="2012-04" db="EMBL/GenBank/DDBJ databases">
        <title>The Genome Sequence of Saprolegnia declina VS20.</title>
        <authorList>
            <consortium name="The Broad Institute Genome Sequencing Platform"/>
            <person name="Russ C."/>
            <person name="Nusbaum C."/>
            <person name="Tyler B."/>
            <person name="van West P."/>
            <person name="Dieguez-Uribeondo J."/>
            <person name="de Bruijn I."/>
            <person name="Tripathy S."/>
            <person name="Jiang R."/>
            <person name="Young S.K."/>
            <person name="Zeng Q."/>
            <person name="Gargeya S."/>
            <person name="Fitzgerald M."/>
            <person name="Haas B."/>
            <person name="Abouelleil A."/>
            <person name="Alvarado L."/>
            <person name="Arachchi H.M."/>
            <person name="Berlin A."/>
            <person name="Chapman S.B."/>
            <person name="Goldberg J."/>
            <person name="Griggs A."/>
            <person name="Gujja S."/>
            <person name="Hansen M."/>
            <person name="Howarth C."/>
            <person name="Imamovic A."/>
            <person name="Larimer J."/>
            <person name="McCowen C."/>
            <person name="Montmayeur A."/>
            <person name="Murphy C."/>
            <person name="Neiman D."/>
            <person name="Pearson M."/>
            <person name="Priest M."/>
            <person name="Roberts A."/>
            <person name="Saif S."/>
            <person name="Shea T."/>
            <person name="Sisk P."/>
            <person name="Sykes S."/>
            <person name="Wortman J."/>
            <person name="Nusbaum C."/>
            <person name="Birren B."/>
        </authorList>
    </citation>
    <scope>NUCLEOTIDE SEQUENCE [LARGE SCALE GENOMIC DNA]</scope>
    <source>
        <strain evidence="2 3">VS20</strain>
    </source>
</reference>
<protein>
    <submittedName>
        <fullName evidence="2">Uncharacterized protein</fullName>
    </submittedName>
</protein>
<evidence type="ECO:0000313" key="3">
    <source>
        <dbReference type="Proteomes" id="UP000030762"/>
    </source>
</evidence>
<dbReference type="Proteomes" id="UP000030762">
    <property type="component" value="Unassembled WGS sequence"/>
</dbReference>
<feature type="compositionally biased region" description="Polar residues" evidence="1">
    <location>
        <begin position="126"/>
        <end position="136"/>
    </location>
</feature>
<dbReference type="AlphaFoldDB" id="T0R4P5"/>
<proteinExistence type="predicted"/>
<dbReference type="InParanoid" id="T0R4P5"/>
<accession>T0R4P5</accession>
<gene>
    <name evidence="2" type="ORF">SDRG_15167</name>
</gene>
<dbReference type="OMA" id="MDVVYED"/>
<feature type="compositionally biased region" description="Acidic residues" evidence="1">
    <location>
        <begin position="115"/>
        <end position="125"/>
    </location>
</feature>
<dbReference type="OrthoDB" id="79345at2759"/>
<name>T0R4P5_SAPDV</name>
<evidence type="ECO:0000256" key="1">
    <source>
        <dbReference type="SAM" id="MobiDB-lite"/>
    </source>
</evidence>